<accession>A0A9C6XBA4</accession>
<dbReference type="GeneID" id="113215536"/>
<gene>
    <name evidence="3" type="primary">LOC113215536</name>
</gene>
<reference evidence="3" key="1">
    <citation type="submission" date="2025-08" db="UniProtKB">
        <authorList>
            <consortium name="RefSeq"/>
        </authorList>
    </citation>
    <scope>IDENTIFICATION</scope>
    <source>
        <tissue evidence="3">Whole organism</tissue>
    </source>
</reference>
<evidence type="ECO:0000313" key="2">
    <source>
        <dbReference type="Proteomes" id="UP000504606"/>
    </source>
</evidence>
<dbReference type="Proteomes" id="UP000504606">
    <property type="component" value="Unplaced"/>
</dbReference>
<name>A0A9C6XBA4_FRAOC</name>
<feature type="region of interest" description="Disordered" evidence="1">
    <location>
        <begin position="81"/>
        <end position="150"/>
    </location>
</feature>
<dbReference type="KEGG" id="foc:113215536"/>
<evidence type="ECO:0000256" key="1">
    <source>
        <dbReference type="SAM" id="MobiDB-lite"/>
    </source>
</evidence>
<organism evidence="2 3">
    <name type="scientific">Frankliniella occidentalis</name>
    <name type="common">Western flower thrips</name>
    <name type="synonym">Euthrips occidentalis</name>
    <dbReference type="NCBI Taxonomy" id="133901"/>
    <lineage>
        <taxon>Eukaryota</taxon>
        <taxon>Metazoa</taxon>
        <taxon>Ecdysozoa</taxon>
        <taxon>Arthropoda</taxon>
        <taxon>Hexapoda</taxon>
        <taxon>Insecta</taxon>
        <taxon>Pterygota</taxon>
        <taxon>Neoptera</taxon>
        <taxon>Paraneoptera</taxon>
        <taxon>Thysanoptera</taxon>
        <taxon>Terebrantia</taxon>
        <taxon>Thripoidea</taxon>
        <taxon>Thripidae</taxon>
        <taxon>Frankliniella</taxon>
    </lineage>
</organism>
<dbReference type="AlphaFoldDB" id="A0A9C6XBA4"/>
<sequence length="150" mass="17071">MVQYERKNFHKKRYYNKDEEITDVPRQTIWNQKKKHCVGIENDIIQTDNSQFVVLERDVSTSRQGGSVNETVSDERAAYVSIGNGIGPSSENTTENTGRQAIFPHQERDFEFQSEGSSNNGDEESSSDAEDRESNTNSSHLQDDQSEFSV</sequence>
<proteinExistence type="predicted"/>
<evidence type="ECO:0000313" key="3">
    <source>
        <dbReference type="RefSeq" id="XP_052132721.1"/>
    </source>
</evidence>
<dbReference type="RefSeq" id="XP_052132721.1">
    <property type="nucleotide sequence ID" value="XM_052276761.1"/>
</dbReference>
<feature type="compositionally biased region" description="Polar residues" evidence="1">
    <location>
        <begin position="87"/>
        <end position="99"/>
    </location>
</feature>
<protein>
    <submittedName>
        <fullName evidence="3">Uncharacterized protein LOC113215536</fullName>
    </submittedName>
</protein>
<feature type="compositionally biased region" description="Acidic residues" evidence="1">
    <location>
        <begin position="121"/>
        <end position="131"/>
    </location>
</feature>
<keyword evidence="2" id="KW-1185">Reference proteome</keyword>